<evidence type="ECO:0000256" key="20">
    <source>
        <dbReference type="ARBA" id="ARBA00048047"/>
    </source>
</evidence>
<evidence type="ECO:0000256" key="4">
    <source>
        <dbReference type="ARBA" id="ARBA00005162"/>
    </source>
</evidence>
<dbReference type="NCBIfam" id="TIGR01263">
    <property type="entry name" value="4HPPD"/>
    <property type="match status" value="1"/>
</dbReference>
<comment type="subunit">
    <text evidence="6">Homodimer.</text>
</comment>
<dbReference type="InterPro" id="IPR041735">
    <property type="entry name" value="4OHPhenylPyrv_dOase_C"/>
</dbReference>
<dbReference type="PIRSF" id="PIRSF009283">
    <property type="entry name" value="HPP_dOase"/>
    <property type="match status" value="1"/>
</dbReference>
<comment type="catalytic activity">
    <reaction evidence="20">
        <text>3-(4-hydroxyphenyl)pyruvate + O2 = homogentisate + CO2</text>
        <dbReference type="Rhea" id="RHEA:16189"/>
        <dbReference type="ChEBI" id="CHEBI:15379"/>
        <dbReference type="ChEBI" id="CHEBI:16169"/>
        <dbReference type="ChEBI" id="CHEBI:16526"/>
        <dbReference type="ChEBI" id="CHEBI:36242"/>
        <dbReference type="EC" id="1.13.11.27"/>
    </reaction>
    <physiologicalReaction direction="left-to-right" evidence="20">
        <dbReference type="Rhea" id="RHEA:16190"/>
    </physiologicalReaction>
</comment>
<protein>
    <recommendedName>
        <fullName evidence="7 21">4-hydroxyphenylpyruvate dioxygenase</fullName>
    </recommendedName>
</protein>
<dbReference type="STRING" id="400727.A0A2T7PCX3"/>
<dbReference type="GO" id="GO:0003868">
    <property type="term" value="F:4-hydroxyphenylpyruvate dioxygenase activity"/>
    <property type="evidence" value="ECO:0007669"/>
    <property type="project" value="UniProtKB-EC"/>
</dbReference>
<keyword evidence="8" id="KW-0963">Cytoplasm</keyword>
<feature type="binding site" evidence="22">
    <location>
        <position position="365"/>
    </location>
    <ligand>
        <name>Fe cation</name>
        <dbReference type="ChEBI" id="CHEBI:24875"/>
    </ligand>
</feature>
<dbReference type="CDD" id="cd07250">
    <property type="entry name" value="HPPD_C_like"/>
    <property type="match status" value="1"/>
</dbReference>
<accession>A0A2T7PCX3</accession>
<evidence type="ECO:0000256" key="6">
    <source>
        <dbReference type="ARBA" id="ARBA00011738"/>
    </source>
</evidence>
<keyword evidence="17" id="KW-0472">Membrane</keyword>
<sequence>MFTKPDFSKVFFDVNNTEACGQTSQSHWSKRGGVTEVTGRRVTVATAAATATSYTDKGPKPESGSFVGFDHITFWVGNAKQIIFVFQSMLEPNNPAEIGDFLAKHGDAVKDVAFEVKDLEAIVEHAVARGAQVVAAPWEESDEHGTIRMARVQTYGDTTHTLIDRSGYTGPFLPGYKAAPYKDCLAQLLPETGLQVVDHIVGNQPDLAMNDVVNWYERTLLFHRFWSVDDSQIHTEFSSLRSIVVTNYEETIKMPINEPAPGKRKSQIQEYVDYNGGAGVQHIAMKTDNIIDTLTKLKERGQHFLEVPDTYYKTLREKLKTSKVKIQEDLDELQRLRILIDYDDHGYLLQIFTKNMQDRPTLFLEVIQRRNHSGFGAGNFKSLFEAIEMDQAERGNL</sequence>
<dbReference type="SUPFAM" id="SSF54593">
    <property type="entry name" value="Glyoxalase/Bleomycin resistance protein/Dihydroxybiphenyl dioxygenase"/>
    <property type="match status" value="1"/>
</dbReference>
<keyword evidence="9 22" id="KW-0479">Metal-binding</keyword>
<evidence type="ECO:0000256" key="8">
    <source>
        <dbReference type="ARBA" id="ARBA00022490"/>
    </source>
</evidence>
<evidence type="ECO:0000256" key="5">
    <source>
        <dbReference type="ARBA" id="ARBA00005877"/>
    </source>
</evidence>
<evidence type="ECO:0000256" key="9">
    <source>
        <dbReference type="ARBA" id="ARBA00022723"/>
    </source>
</evidence>
<evidence type="ECO:0000259" key="23">
    <source>
        <dbReference type="PROSITE" id="PS51819"/>
    </source>
</evidence>
<dbReference type="InterPro" id="IPR004360">
    <property type="entry name" value="Glyas_Fos-R_dOase_dom"/>
</dbReference>
<keyword evidence="15 22" id="KW-0408">Iron</keyword>
<feature type="domain" description="VOC" evidence="23">
    <location>
        <begin position="196"/>
        <end position="354"/>
    </location>
</feature>
<dbReference type="Proteomes" id="UP000245119">
    <property type="component" value="Linkage Group LG4"/>
</dbReference>
<dbReference type="GO" id="GO:0042803">
    <property type="term" value="F:protein homodimerization activity"/>
    <property type="evidence" value="ECO:0007669"/>
    <property type="project" value="UniProtKB-ARBA"/>
</dbReference>
<feature type="binding site" evidence="22">
    <location>
        <position position="282"/>
    </location>
    <ligand>
        <name>Fe cation</name>
        <dbReference type="ChEBI" id="CHEBI:24875"/>
    </ligand>
</feature>
<proteinExistence type="inferred from homology"/>
<gene>
    <name evidence="24" type="ORF">C0Q70_06670</name>
</gene>
<evidence type="ECO:0000256" key="15">
    <source>
        <dbReference type="ARBA" id="ARBA00023004"/>
    </source>
</evidence>
<evidence type="ECO:0000256" key="12">
    <source>
        <dbReference type="ARBA" id="ARBA00022878"/>
    </source>
</evidence>
<comment type="cofactor">
    <cofactor evidence="22">
        <name>Fe cation</name>
        <dbReference type="ChEBI" id="CHEBI:24875"/>
    </cofactor>
    <text evidence="22">Binds 1 Fe cation per subunit.</text>
</comment>
<evidence type="ECO:0000256" key="1">
    <source>
        <dbReference type="ARBA" id="ARBA00004395"/>
    </source>
</evidence>
<comment type="function">
    <text evidence="19">Catalyzes the conversion of 4-hydroxyphenylpyruvic acid to homogentisic acid, one of the steps in tyrosine catabolism.</text>
</comment>
<dbReference type="InterPro" id="IPR041736">
    <property type="entry name" value="4OHPhenylPyrv_dOase_N"/>
</dbReference>
<keyword evidence="14" id="KW-0560">Oxidoreductase</keyword>
<dbReference type="PANTHER" id="PTHR11959">
    <property type="entry name" value="4-HYDROXYPHENYLPYRUVATE DIOXYGENASE"/>
    <property type="match status" value="1"/>
</dbReference>
<evidence type="ECO:0000256" key="16">
    <source>
        <dbReference type="ARBA" id="ARBA00023034"/>
    </source>
</evidence>
<name>A0A2T7PCX3_POMCA</name>
<feature type="domain" description="VOC" evidence="23">
    <location>
        <begin position="33"/>
        <end position="165"/>
    </location>
</feature>
<evidence type="ECO:0000313" key="25">
    <source>
        <dbReference type="Proteomes" id="UP000245119"/>
    </source>
</evidence>
<evidence type="ECO:0000313" key="24">
    <source>
        <dbReference type="EMBL" id="PVD31258.1"/>
    </source>
</evidence>
<keyword evidence="12" id="KW-0828">Tyrosine catabolism</keyword>
<keyword evidence="13" id="KW-0223">Dioxygenase</keyword>
<comment type="similarity">
    <text evidence="5 21">Belongs to the 4HPPD family.</text>
</comment>
<dbReference type="GO" id="GO:0005789">
    <property type="term" value="C:endoplasmic reticulum membrane"/>
    <property type="evidence" value="ECO:0007669"/>
    <property type="project" value="UniProtKB-SubCell"/>
</dbReference>
<dbReference type="EMBL" id="PZQS01000004">
    <property type="protein sequence ID" value="PVD31258.1"/>
    <property type="molecule type" value="Genomic_DNA"/>
</dbReference>
<dbReference type="Gene3D" id="3.10.180.10">
    <property type="entry name" value="2,3-Dihydroxybiphenyl 1,2-Dioxygenase, domain 1"/>
    <property type="match status" value="3"/>
</dbReference>
<comment type="pathway">
    <text evidence="4">Amino-acid degradation; L-phenylalanine degradation; acetoacetate and fumarate from L-phenylalanine: step 3/6.</text>
</comment>
<evidence type="ECO:0000256" key="19">
    <source>
        <dbReference type="ARBA" id="ARBA00033727"/>
    </source>
</evidence>
<dbReference type="PROSITE" id="PS51819">
    <property type="entry name" value="VOC"/>
    <property type="match status" value="2"/>
</dbReference>
<dbReference type="PANTHER" id="PTHR11959:SF1">
    <property type="entry name" value="4-HYDROXYPHENYLPYRUVATE DIOXYGENASE"/>
    <property type="match status" value="1"/>
</dbReference>
<evidence type="ECO:0000256" key="18">
    <source>
        <dbReference type="ARBA" id="ARBA00023232"/>
    </source>
</evidence>
<keyword evidence="10" id="KW-0677">Repeat</keyword>
<dbReference type="GO" id="GO:0046872">
    <property type="term" value="F:metal ion binding"/>
    <property type="evidence" value="ECO:0007669"/>
    <property type="project" value="UniProtKB-KW"/>
</dbReference>
<comment type="subcellular location">
    <subcellularLocation>
        <location evidence="3">Cytoplasm</location>
    </subcellularLocation>
    <subcellularLocation>
        <location evidence="2">Endoplasmic reticulum membrane</location>
        <topology evidence="2">Peripheral membrane protein</topology>
    </subcellularLocation>
    <subcellularLocation>
        <location evidence="1">Golgi apparatus membrane</location>
        <topology evidence="1">Peripheral membrane protein</topology>
    </subcellularLocation>
</comment>
<dbReference type="GO" id="GO:0006572">
    <property type="term" value="P:L-tyrosine catabolic process"/>
    <property type="evidence" value="ECO:0007669"/>
    <property type="project" value="UniProtKB-KW"/>
</dbReference>
<evidence type="ECO:0000256" key="3">
    <source>
        <dbReference type="ARBA" id="ARBA00004496"/>
    </source>
</evidence>
<keyword evidence="25" id="KW-1185">Reference proteome</keyword>
<evidence type="ECO:0000256" key="10">
    <source>
        <dbReference type="ARBA" id="ARBA00022737"/>
    </source>
</evidence>
<dbReference type="AlphaFoldDB" id="A0A2T7PCX3"/>
<evidence type="ECO:0000256" key="11">
    <source>
        <dbReference type="ARBA" id="ARBA00022824"/>
    </source>
</evidence>
<dbReference type="InterPro" id="IPR005956">
    <property type="entry name" value="4OHPhenylPyrv_dOase"/>
</dbReference>
<dbReference type="InterPro" id="IPR029068">
    <property type="entry name" value="Glyas_Bleomycin-R_OHBP_Dase"/>
</dbReference>
<dbReference type="FunFam" id="3.10.180.10:FF:000022">
    <property type="entry name" value="4-hydroxyphenylpyruvate dioxygenase"/>
    <property type="match status" value="1"/>
</dbReference>
<evidence type="ECO:0000256" key="2">
    <source>
        <dbReference type="ARBA" id="ARBA00004406"/>
    </source>
</evidence>
<evidence type="ECO:0000256" key="13">
    <source>
        <dbReference type="ARBA" id="ARBA00022964"/>
    </source>
</evidence>
<keyword evidence="16" id="KW-0333">Golgi apparatus</keyword>
<keyword evidence="11" id="KW-0256">Endoplasmic reticulum</keyword>
<evidence type="ECO:0000256" key="17">
    <source>
        <dbReference type="ARBA" id="ARBA00023136"/>
    </source>
</evidence>
<comment type="caution">
    <text evidence="24">The sequence shown here is derived from an EMBL/GenBank/DDBJ whole genome shotgun (WGS) entry which is preliminary data.</text>
</comment>
<dbReference type="InterPro" id="IPR037523">
    <property type="entry name" value="VOC_core"/>
</dbReference>
<keyword evidence="18" id="KW-0585">Phenylalanine catabolism</keyword>
<evidence type="ECO:0000256" key="7">
    <source>
        <dbReference type="ARBA" id="ARBA00018452"/>
    </source>
</evidence>
<feature type="binding site" evidence="22">
    <location>
        <position position="199"/>
    </location>
    <ligand>
        <name>Fe cation</name>
        <dbReference type="ChEBI" id="CHEBI:24875"/>
    </ligand>
</feature>
<organism evidence="24 25">
    <name type="scientific">Pomacea canaliculata</name>
    <name type="common">Golden apple snail</name>
    <dbReference type="NCBI Taxonomy" id="400727"/>
    <lineage>
        <taxon>Eukaryota</taxon>
        <taxon>Metazoa</taxon>
        <taxon>Spiralia</taxon>
        <taxon>Lophotrochozoa</taxon>
        <taxon>Mollusca</taxon>
        <taxon>Gastropoda</taxon>
        <taxon>Caenogastropoda</taxon>
        <taxon>Architaenioglossa</taxon>
        <taxon>Ampullarioidea</taxon>
        <taxon>Ampullariidae</taxon>
        <taxon>Pomacea</taxon>
    </lineage>
</organism>
<dbReference type="CDD" id="cd08342">
    <property type="entry name" value="HPPD_N_like"/>
    <property type="match status" value="1"/>
</dbReference>
<dbReference type="GO" id="GO:0006559">
    <property type="term" value="P:L-phenylalanine catabolic process"/>
    <property type="evidence" value="ECO:0007669"/>
    <property type="project" value="UniProtKB-KW"/>
</dbReference>
<dbReference type="OrthoDB" id="414569at2759"/>
<evidence type="ECO:0000256" key="21">
    <source>
        <dbReference type="PIRNR" id="PIRNR009283"/>
    </source>
</evidence>
<dbReference type="GO" id="GO:0000139">
    <property type="term" value="C:Golgi membrane"/>
    <property type="evidence" value="ECO:0007669"/>
    <property type="project" value="UniProtKB-SubCell"/>
</dbReference>
<reference evidence="24 25" key="1">
    <citation type="submission" date="2018-04" db="EMBL/GenBank/DDBJ databases">
        <title>The genome of golden apple snail Pomacea canaliculata provides insight into stress tolerance and invasive adaptation.</title>
        <authorList>
            <person name="Liu C."/>
            <person name="Liu B."/>
            <person name="Ren Y."/>
            <person name="Zhang Y."/>
            <person name="Wang H."/>
            <person name="Li S."/>
            <person name="Jiang F."/>
            <person name="Yin L."/>
            <person name="Zhang G."/>
            <person name="Qian W."/>
            <person name="Fan W."/>
        </authorList>
    </citation>
    <scope>NUCLEOTIDE SEQUENCE [LARGE SCALE GENOMIC DNA]</scope>
    <source>
        <strain evidence="24">SZHN2017</strain>
        <tissue evidence="24">Muscle</tissue>
    </source>
</reference>
<evidence type="ECO:0000256" key="22">
    <source>
        <dbReference type="PIRSR" id="PIRSR009283-1"/>
    </source>
</evidence>
<evidence type="ECO:0000256" key="14">
    <source>
        <dbReference type="ARBA" id="ARBA00023002"/>
    </source>
</evidence>
<dbReference type="Pfam" id="PF00903">
    <property type="entry name" value="Glyoxalase"/>
    <property type="match status" value="1"/>
</dbReference>